<keyword evidence="6 9" id="KW-0413">Isomerase</keyword>
<evidence type="ECO:0000256" key="10">
    <source>
        <dbReference type="PROSITE-ProRule" id="PRU10125"/>
    </source>
</evidence>
<comment type="subunit">
    <text evidence="8">Monomer.</text>
</comment>
<dbReference type="PANTHER" id="PTHR31689:SF0">
    <property type="entry name" value="DIAMINOPIMELATE EPIMERASE"/>
    <property type="match status" value="1"/>
</dbReference>
<dbReference type="NCBIfam" id="TIGR00174">
    <property type="entry name" value="miaA"/>
    <property type="match status" value="1"/>
</dbReference>
<evidence type="ECO:0000256" key="1">
    <source>
        <dbReference type="ARBA" id="ARBA00003213"/>
    </source>
</evidence>
<reference evidence="14 15" key="1">
    <citation type="submission" date="2016-10" db="EMBL/GenBank/DDBJ databases">
        <authorList>
            <person name="de Groot N.N."/>
        </authorList>
    </citation>
    <scope>NUCLEOTIDE SEQUENCE [LARGE SCALE GENOMIC DNA]</scope>
    <source>
        <strain evidence="14 15">CGMCC 1.9159</strain>
    </source>
</reference>
<evidence type="ECO:0000256" key="5">
    <source>
        <dbReference type="ARBA" id="ARBA00023154"/>
    </source>
</evidence>
<dbReference type="InterPro" id="IPR018510">
    <property type="entry name" value="DAP_epimerase_AS"/>
</dbReference>
<evidence type="ECO:0000256" key="7">
    <source>
        <dbReference type="ARBA" id="ARBA00051712"/>
    </source>
</evidence>
<dbReference type="GO" id="GO:0009089">
    <property type="term" value="P:lysine biosynthetic process via diaminopimelate"/>
    <property type="evidence" value="ECO:0007669"/>
    <property type="project" value="UniProtKB-UniRule"/>
</dbReference>
<evidence type="ECO:0000256" key="2">
    <source>
        <dbReference type="ARBA" id="ARBA00005196"/>
    </source>
</evidence>
<dbReference type="AlphaFoldDB" id="A0A1G9L799"/>
<accession>A0A1G9L799</accession>
<feature type="binding site" evidence="9">
    <location>
        <position position="501"/>
    </location>
    <ligand>
        <name>substrate</name>
    </ligand>
</feature>
<sequence>MRVEPVIVLVGPTASGKSSLAVDLALELGRRGRPAEIVNADSMLVYRGMDIGTAKPTPTERRGVRHHLVDIMDVTESASVAEFQAMARAAIADIRARGAVPIVVGGSALYTRAVVDVFEFPGADADVRARWEAELERVGAHALHRRLQEMAPASAAKIEAGNGRRIVRALEIAELTGGHEPDLPEWSYALDDVRQYGLSLDRHVLDRRIDERVDAMWRQGLVDEVRGLLAQGLREGRTAVRAIGYRQVVAMLDGECTEEEAKEATKRATRRFFRKQLGWYRRDSRIQWLAAGDPSNVERIAGDVDSGEERRSGMGRTRFHKGHGTRNDFILVSDPEGLKPLTPEFVRRIADRRGGIGADGVIRAVRSGAVGDWDGDPNIWFMDYHNADGSVAEMCGNGLRVFARYLLQQQLVDTLEFDVATRAGVKHVEAHNHTISAQIGRAMVAGDSVRVDAGGRAWDATPVDVGNPHAVAFVASEELPALDLQHAPVWEPAERFPEGVNLEFAVVEGPDRLAMRVYERGVGETQSCGTGVVAVAAAYRAQHPGEGPVAVRVPGGDLRVDFRPEGAVLTGPAEIVGDGQFWY</sequence>
<evidence type="ECO:0000256" key="8">
    <source>
        <dbReference type="HAMAP-Rule" id="MF_00185"/>
    </source>
</evidence>
<dbReference type="EMBL" id="FNGP01000003">
    <property type="protein sequence ID" value="SDL57840.1"/>
    <property type="molecule type" value="Genomic_DNA"/>
</dbReference>
<comment type="cofactor">
    <cofactor evidence="8">
        <name>Mg(2+)</name>
        <dbReference type="ChEBI" id="CHEBI:18420"/>
    </cofactor>
</comment>
<dbReference type="GO" id="GO:0052381">
    <property type="term" value="F:tRNA dimethylallyltransferase activity"/>
    <property type="evidence" value="ECO:0007669"/>
    <property type="project" value="UniProtKB-UniRule"/>
</dbReference>
<dbReference type="GO" id="GO:0008033">
    <property type="term" value="P:tRNA processing"/>
    <property type="evidence" value="ECO:0007669"/>
    <property type="project" value="UniProtKB-UniRule"/>
</dbReference>
<dbReference type="InterPro" id="IPR027417">
    <property type="entry name" value="P-loop_NTPase"/>
</dbReference>
<feature type="site" description="Interaction with substrate tRNA" evidence="8">
    <location>
        <position position="128"/>
    </location>
</feature>
<gene>
    <name evidence="8" type="primary">miaA</name>
    <name evidence="9" type="synonym">dapF</name>
    <name evidence="14" type="ORF">SAMN04488242_2078</name>
</gene>
<comment type="caution">
    <text evidence="8">Lacks conserved residue(s) required for the propagation of feature annotation.</text>
</comment>
<feature type="site" description="Could be important to modulate the pK values of the two catalytic cysteine residues" evidence="9">
    <location>
        <position position="469"/>
    </location>
</feature>
<keyword evidence="4 9" id="KW-0028">Amino-acid biosynthesis</keyword>
<dbReference type="SUPFAM" id="SSF52540">
    <property type="entry name" value="P-loop containing nucleoside triphosphate hydrolases"/>
    <property type="match status" value="1"/>
</dbReference>
<evidence type="ECO:0000256" key="12">
    <source>
        <dbReference type="RuleBase" id="RU003784"/>
    </source>
</evidence>
<dbReference type="EC" id="5.1.1.7" evidence="9"/>
<evidence type="ECO:0000256" key="6">
    <source>
        <dbReference type="ARBA" id="ARBA00023235"/>
    </source>
</evidence>
<dbReference type="Gene3D" id="3.40.50.300">
    <property type="entry name" value="P-loop containing nucleotide triphosphate hydrolases"/>
    <property type="match status" value="1"/>
</dbReference>
<dbReference type="Pfam" id="PF01715">
    <property type="entry name" value="IPPT"/>
    <property type="match status" value="1"/>
</dbReference>
<keyword evidence="8 11" id="KW-0819">tRNA processing</keyword>
<dbReference type="PANTHER" id="PTHR31689">
    <property type="entry name" value="DIAMINOPIMELATE EPIMERASE, CHLOROPLASTIC"/>
    <property type="match status" value="1"/>
</dbReference>
<comment type="subcellular location">
    <subcellularLocation>
        <location evidence="9">Cytoplasm</location>
    </subcellularLocation>
</comment>
<organism evidence="14 15">
    <name type="scientific">Tessaracoccus oleiagri</name>
    <dbReference type="NCBI Taxonomy" id="686624"/>
    <lineage>
        <taxon>Bacteria</taxon>
        <taxon>Bacillati</taxon>
        <taxon>Actinomycetota</taxon>
        <taxon>Actinomycetes</taxon>
        <taxon>Propionibacteriales</taxon>
        <taxon>Propionibacteriaceae</taxon>
        <taxon>Tessaracoccus</taxon>
    </lineage>
</organism>
<dbReference type="SUPFAM" id="SSF54506">
    <property type="entry name" value="Diaminopimelate epimerase-like"/>
    <property type="match status" value="2"/>
</dbReference>
<comment type="similarity">
    <text evidence="8 13">Belongs to the IPP transferase family.</text>
</comment>
<evidence type="ECO:0000256" key="3">
    <source>
        <dbReference type="ARBA" id="ARBA00010219"/>
    </source>
</evidence>
<feature type="active site" description="Proton donor" evidence="9">
    <location>
        <position position="395"/>
    </location>
</feature>
<evidence type="ECO:0000313" key="15">
    <source>
        <dbReference type="Proteomes" id="UP000199475"/>
    </source>
</evidence>
<feature type="binding site" evidence="9">
    <location>
        <begin position="529"/>
        <end position="530"/>
    </location>
    <ligand>
        <name>substrate</name>
    </ligand>
</feature>
<feature type="active site" description="Proton acceptor" evidence="9">
    <location>
        <position position="528"/>
    </location>
</feature>
<dbReference type="STRING" id="686624.SAMN04488242_2078"/>
<dbReference type="EC" id="2.5.1.75" evidence="8"/>
<protein>
    <recommendedName>
        <fullName evidence="8 9">Multifunctional fusion protein</fullName>
    </recommendedName>
    <domain>
        <recommendedName>
            <fullName evidence="8">tRNA dimethylallyltransferase</fullName>
            <ecNumber evidence="8">2.5.1.75</ecNumber>
        </recommendedName>
        <alternativeName>
            <fullName evidence="8">Dimethylallyl diphosphate:tRNA dimethylallyltransferase</fullName>
        </alternativeName>
        <alternativeName>
            <fullName evidence="8">Isopentenyl-diphosphate:tRNA isopentenyltransferase</fullName>
            <shortName evidence="8">DMAPP:tRNA dimethylallyltransferase</shortName>
            <shortName evidence="8">DMATase</shortName>
            <shortName evidence="8">IPP transferase</shortName>
            <shortName evidence="8">IPPT</shortName>
            <shortName evidence="8">IPTase</shortName>
        </alternativeName>
    </domain>
    <domain>
        <recommendedName>
            <fullName evidence="9">Diaminopimelate epimerase</fullName>
            <shortName evidence="9">DAP epimerase</shortName>
            <ecNumber evidence="9">5.1.1.7</ecNumber>
        </recommendedName>
        <alternativeName>
            <fullName evidence="9">PLP-independent amino acid racemase</fullName>
        </alternativeName>
    </domain>
</protein>
<dbReference type="PROSITE" id="PS01326">
    <property type="entry name" value="DAP_EPIMERASE"/>
    <property type="match status" value="1"/>
</dbReference>
<dbReference type="Gene3D" id="3.10.310.10">
    <property type="entry name" value="Diaminopimelate Epimerase, Chain A, domain 1"/>
    <property type="match status" value="2"/>
</dbReference>
<dbReference type="HAMAP" id="MF_00185">
    <property type="entry name" value="IPP_trans"/>
    <property type="match status" value="1"/>
</dbReference>
<keyword evidence="15" id="KW-1185">Reference proteome</keyword>
<keyword evidence="5 9" id="KW-0457">Lysine biosynthesis</keyword>
<evidence type="ECO:0000256" key="13">
    <source>
        <dbReference type="RuleBase" id="RU003785"/>
    </source>
</evidence>
<dbReference type="GO" id="GO:0008837">
    <property type="term" value="F:diaminopimelate epimerase activity"/>
    <property type="evidence" value="ECO:0007669"/>
    <property type="project" value="UniProtKB-UniRule"/>
</dbReference>
<feature type="site" description="Could be important to modulate the pK values of the two catalytic cysteine residues" evidence="9">
    <location>
        <position position="519"/>
    </location>
</feature>
<feature type="region of interest" description="Interaction with substrate tRNA" evidence="8">
    <location>
        <begin position="41"/>
        <end position="44"/>
    </location>
</feature>
<feature type="binding site" evidence="8">
    <location>
        <begin position="13"/>
        <end position="18"/>
    </location>
    <ligand>
        <name>substrate</name>
    </ligand>
</feature>
<dbReference type="Gene3D" id="1.10.20.140">
    <property type="match status" value="1"/>
</dbReference>
<comment type="function">
    <text evidence="1 8 12">Catalyzes the transfer of a dimethylallyl group onto the adenine at position 37 in tRNAs that read codons beginning with uridine, leading to the formation of N6-(dimethylallyl)adenosine (i(6)A).</text>
</comment>
<keyword evidence="8 13" id="KW-0808">Transferase</keyword>
<evidence type="ECO:0000256" key="4">
    <source>
        <dbReference type="ARBA" id="ARBA00022605"/>
    </source>
</evidence>
<dbReference type="Proteomes" id="UP000199475">
    <property type="component" value="Unassembled WGS sequence"/>
</dbReference>
<dbReference type="NCBIfam" id="TIGR00652">
    <property type="entry name" value="DapF"/>
    <property type="match status" value="1"/>
</dbReference>
<evidence type="ECO:0000256" key="11">
    <source>
        <dbReference type="RuleBase" id="RU003783"/>
    </source>
</evidence>
<keyword evidence="8" id="KW-0460">Magnesium</keyword>
<comment type="catalytic activity">
    <reaction evidence="7 9">
        <text>(2S,6S)-2,6-diaminopimelate = meso-2,6-diaminopimelate</text>
        <dbReference type="Rhea" id="RHEA:15393"/>
        <dbReference type="ChEBI" id="CHEBI:57609"/>
        <dbReference type="ChEBI" id="CHEBI:57791"/>
        <dbReference type="EC" id="5.1.1.7"/>
    </reaction>
</comment>
<evidence type="ECO:0000256" key="9">
    <source>
        <dbReference type="HAMAP-Rule" id="MF_00197"/>
    </source>
</evidence>
<comment type="subunit">
    <text evidence="9">Homodimer.</text>
</comment>
<evidence type="ECO:0000313" key="14">
    <source>
        <dbReference type="EMBL" id="SDL57840.1"/>
    </source>
</evidence>
<feature type="binding site" evidence="8">
    <location>
        <begin position="11"/>
        <end position="18"/>
    </location>
    <ligand>
        <name>ATP</name>
        <dbReference type="ChEBI" id="CHEBI:30616"/>
    </ligand>
</feature>
<comment type="pathway">
    <text evidence="2 9">Amino-acid biosynthesis; L-lysine biosynthesis via DAP pathway; DL-2,6-diaminopimelate from LL-2,6-diaminopimelate: step 1/1.</text>
</comment>
<dbReference type="GO" id="GO:0005829">
    <property type="term" value="C:cytosol"/>
    <property type="evidence" value="ECO:0007669"/>
    <property type="project" value="TreeGrafter"/>
</dbReference>
<dbReference type="InterPro" id="IPR018022">
    <property type="entry name" value="IPT"/>
</dbReference>
<keyword evidence="8 13" id="KW-0067">ATP-binding</keyword>
<feature type="binding site" evidence="9">
    <location>
        <position position="327"/>
    </location>
    <ligand>
        <name>substrate</name>
    </ligand>
</feature>
<proteinExistence type="inferred from homology"/>
<comment type="function">
    <text evidence="9">Catalyzes the stereoinversion of LL-2,6-diaminopimelate (L,L-DAP) to meso-diaminopimelate (meso-DAP), a precursor of L-lysine and an essential component of the bacterial peptidoglycan.</text>
</comment>
<feature type="binding site" evidence="9">
    <location>
        <position position="386"/>
    </location>
    <ligand>
        <name>substrate</name>
    </ligand>
</feature>
<comment type="catalytic activity">
    <reaction evidence="8 11">
        <text>adenosine(37) in tRNA + dimethylallyl diphosphate = N(6)-dimethylallyladenosine(37) in tRNA + diphosphate</text>
        <dbReference type="Rhea" id="RHEA:26482"/>
        <dbReference type="Rhea" id="RHEA-COMP:10162"/>
        <dbReference type="Rhea" id="RHEA-COMP:10375"/>
        <dbReference type="ChEBI" id="CHEBI:33019"/>
        <dbReference type="ChEBI" id="CHEBI:57623"/>
        <dbReference type="ChEBI" id="CHEBI:74411"/>
        <dbReference type="ChEBI" id="CHEBI:74415"/>
        <dbReference type="EC" id="2.5.1.75"/>
    </reaction>
</comment>
<dbReference type="HAMAP" id="MF_00197">
    <property type="entry name" value="DAP_epimerase"/>
    <property type="match status" value="1"/>
</dbReference>
<dbReference type="Pfam" id="PF01678">
    <property type="entry name" value="DAP_epimerase"/>
    <property type="match status" value="2"/>
</dbReference>
<dbReference type="InterPro" id="IPR001653">
    <property type="entry name" value="DAP_epimerase_DapF"/>
</dbReference>
<comment type="similarity">
    <text evidence="3 9">Belongs to the diaminopimelate epimerase family.</text>
</comment>
<feature type="binding site" evidence="9">
    <location>
        <begin position="396"/>
        <end position="397"/>
    </location>
    <ligand>
        <name>substrate</name>
    </ligand>
</feature>
<keyword evidence="8 13" id="KW-0547">Nucleotide-binding</keyword>
<feature type="site" description="Interaction with substrate tRNA" evidence="8">
    <location>
        <position position="107"/>
    </location>
</feature>
<dbReference type="OrthoDB" id="9776390at2"/>
<feature type="binding site" evidence="9">
    <location>
        <position position="467"/>
    </location>
    <ligand>
        <name>substrate</name>
    </ligand>
</feature>
<feature type="active site" evidence="10">
    <location>
        <position position="395"/>
    </location>
</feature>
<dbReference type="GO" id="GO:0005524">
    <property type="term" value="F:ATP binding"/>
    <property type="evidence" value="ECO:0007669"/>
    <property type="project" value="UniProtKB-UniRule"/>
</dbReference>
<dbReference type="UniPathway" id="UPA00034">
    <property type="reaction ID" value="UER00025"/>
</dbReference>
<feature type="binding site" evidence="9">
    <location>
        <begin position="519"/>
        <end position="520"/>
    </location>
    <ligand>
        <name>substrate</name>
    </ligand>
</feature>
<name>A0A1G9L799_9ACTN</name>
<keyword evidence="9" id="KW-0963">Cytoplasm</keyword>